<feature type="transmembrane region" description="Helical" evidence="6">
    <location>
        <begin position="346"/>
        <end position="366"/>
    </location>
</feature>
<keyword evidence="5 6" id="KW-0472">Membrane</keyword>
<dbReference type="InterPro" id="IPR050833">
    <property type="entry name" value="Poly_Biosynth_Transport"/>
</dbReference>
<feature type="transmembrane region" description="Helical" evidence="6">
    <location>
        <begin position="399"/>
        <end position="421"/>
    </location>
</feature>
<feature type="transmembrane region" description="Helical" evidence="6">
    <location>
        <begin position="269"/>
        <end position="292"/>
    </location>
</feature>
<dbReference type="PANTHER" id="PTHR30250">
    <property type="entry name" value="PST FAMILY PREDICTED COLANIC ACID TRANSPORTER"/>
    <property type="match status" value="1"/>
</dbReference>
<keyword evidence="4 6" id="KW-1133">Transmembrane helix</keyword>
<comment type="caution">
    <text evidence="7">The sequence shown here is derived from an EMBL/GenBank/DDBJ whole genome shotgun (WGS) entry which is preliminary data.</text>
</comment>
<sequence length="432" mass="46493">MPSLLPKGAALWDRLQSSPLILRTGILFVGTMGGNVFSYLFQLVTGRLMSVSDYGTMNALVAVMAIGSVPLVTVTNYLAKKVSHHLALEEPALANQLILTSYKWVLRAALGVALVVAVFPHVLGDILQLPSVVPVFFLCAAFVANAAIPVNIGLLQGLHRFGLLSFFSVGYPALKLLLAVLALYLGWELNGVMGAITVSALVAVVATFLLIRPVFAAGFAPTDQEVRHVWVELWPLFLGNTAFSLISQLDMVLVKSLFDPHQAGIYSSAAILSKALMYLPGALVMSLFPMVAASKAKQESSFHLLLKALGLTLLLSGSGAVVLYFFPEWVVGFLFGNKFLEATSLIPTFVVAILPVAFLMVLMTYNLAWGGRLAAPILALGAGVQALGFYLFHESLAQVLWVMFFVNLGTAGLSLGLAYLTDRIHRQDQARN</sequence>
<feature type="transmembrane region" description="Helical" evidence="6">
    <location>
        <begin position="20"/>
        <end position="40"/>
    </location>
</feature>
<feature type="transmembrane region" description="Helical" evidence="6">
    <location>
        <begin position="104"/>
        <end position="123"/>
    </location>
</feature>
<keyword evidence="3 6" id="KW-0812">Transmembrane</keyword>
<evidence type="ECO:0000256" key="5">
    <source>
        <dbReference type="ARBA" id="ARBA00023136"/>
    </source>
</evidence>
<comment type="subcellular location">
    <subcellularLocation>
        <location evidence="1">Cell membrane</location>
        <topology evidence="1">Multi-pass membrane protein</topology>
    </subcellularLocation>
</comment>
<feature type="transmembrane region" description="Helical" evidence="6">
    <location>
        <begin position="60"/>
        <end position="79"/>
    </location>
</feature>
<gene>
    <name evidence="7" type="ORF">A2557_06035</name>
</gene>
<feature type="transmembrane region" description="Helical" evidence="6">
    <location>
        <begin position="231"/>
        <end position="249"/>
    </location>
</feature>
<evidence type="ECO:0000256" key="2">
    <source>
        <dbReference type="ARBA" id="ARBA00022475"/>
    </source>
</evidence>
<evidence type="ECO:0000256" key="3">
    <source>
        <dbReference type="ARBA" id="ARBA00022692"/>
    </source>
</evidence>
<proteinExistence type="predicted"/>
<reference evidence="7 8" key="1">
    <citation type="journal article" date="2016" name="Nat. Commun.">
        <title>Thousands of microbial genomes shed light on interconnected biogeochemical processes in an aquifer system.</title>
        <authorList>
            <person name="Anantharaman K."/>
            <person name="Brown C.T."/>
            <person name="Hug L.A."/>
            <person name="Sharon I."/>
            <person name="Castelle C.J."/>
            <person name="Probst A.J."/>
            <person name="Thomas B.C."/>
            <person name="Singh A."/>
            <person name="Wilkins M.J."/>
            <person name="Karaoz U."/>
            <person name="Brodie E.L."/>
            <person name="Williams K.H."/>
            <person name="Hubbard S.S."/>
            <person name="Banfield J.F."/>
        </authorList>
    </citation>
    <scope>NUCLEOTIDE SEQUENCE [LARGE SCALE GENOMIC DNA]</scope>
</reference>
<evidence type="ECO:0000313" key="7">
    <source>
        <dbReference type="EMBL" id="OGG99696.1"/>
    </source>
</evidence>
<organism evidence="7 8">
    <name type="scientific">Candidatus Lambdaproteobacteria bacterium RIFOXYD2_FULL_56_26</name>
    <dbReference type="NCBI Taxonomy" id="1817773"/>
    <lineage>
        <taxon>Bacteria</taxon>
        <taxon>Pseudomonadati</taxon>
        <taxon>Pseudomonadota</taxon>
        <taxon>Candidatus Lambdaproteobacteria</taxon>
    </lineage>
</organism>
<dbReference type="AlphaFoldDB" id="A0A1F6GNG2"/>
<evidence type="ECO:0000256" key="1">
    <source>
        <dbReference type="ARBA" id="ARBA00004651"/>
    </source>
</evidence>
<evidence type="ECO:0000313" key="8">
    <source>
        <dbReference type="Proteomes" id="UP000177583"/>
    </source>
</evidence>
<keyword evidence="2" id="KW-1003">Cell membrane</keyword>
<evidence type="ECO:0000256" key="4">
    <source>
        <dbReference type="ARBA" id="ARBA00022989"/>
    </source>
</evidence>
<dbReference type="Pfam" id="PF01943">
    <property type="entry name" value="Polysacc_synt"/>
    <property type="match status" value="1"/>
</dbReference>
<evidence type="ECO:0008006" key="9">
    <source>
        <dbReference type="Google" id="ProtNLM"/>
    </source>
</evidence>
<dbReference type="Proteomes" id="UP000177583">
    <property type="component" value="Unassembled WGS sequence"/>
</dbReference>
<feature type="transmembrane region" description="Helical" evidence="6">
    <location>
        <begin position="161"/>
        <end position="185"/>
    </location>
</feature>
<feature type="transmembrane region" description="Helical" evidence="6">
    <location>
        <begin position="373"/>
        <end position="393"/>
    </location>
</feature>
<dbReference type="InterPro" id="IPR002797">
    <property type="entry name" value="Polysacc_synth"/>
</dbReference>
<accession>A0A1F6GNG2</accession>
<feature type="transmembrane region" description="Helical" evidence="6">
    <location>
        <begin position="135"/>
        <end position="154"/>
    </location>
</feature>
<evidence type="ECO:0000256" key="6">
    <source>
        <dbReference type="SAM" id="Phobius"/>
    </source>
</evidence>
<dbReference type="GO" id="GO:0005886">
    <property type="term" value="C:plasma membrane"/>
    <property type="evidence" value="ECO:0007669"/>
    <property type="project" value="UniProtKB-SubCell"/>
</dbReference>
<feature type="transmembrane region" description="Helical" evidence="6">
    <location>
        <begin position="191"/>
        <end position="211"/>
    </location>
</feature>
<dbReference type="PANTHER" id="PTHR30250:SF28">
    <property type="entry name" value="POLYSACCHARIDE BIOSYNTHESIS PROTEIN"/>
    <property type="match status" value="1"/>
</dbReference>
<name>A0A1F6GNG2_9PROT</name>
<feature type="transmembrane region" description="Helical" evidence="6">
    <location>
        <begin position="304"/>
        <end position="326"/>
    </location>
</feature>
<dbReference type="EMBL" id="MFNF01000055">
    <property type="protein sequence ID" value="OGG99696.1"/>
    <property type="molecule type" value="Genomic_DNA"/>
</dbReference>
<protein>
    <recommendedName>
        <fullName evidence="9">Polysaccharide biosynthesis protein C-terminal domain-containing protein</fullName>
    </recommendedName>
</protein>